<evidence type="ECO:0000313" key="1">
    <source>
        <dbReference type="EMBL" id="QJB45462.1"/>
    </source>
</evidence>
<dbReference type="AlphaFoldDB" id="A0A6H2C0V9"/>
<dbReference type="RefSeq" id="WP_168696377.1">
    <property type="nucleotide sequence ID" value="NZ_CP051206.1"/>
</dbReference>
<organism evidence="1 2">
    <name type="scientific">Dolichospermum flos-aquae CCAP 1403/13F</name>
    <dbReference type="NCBI Taxonomy" id="315271"/>
    <lineage>
        <taxon>Bacteria</taxon>
        <taxon>Bacillati</taxon>
        <taxon>Cyanobacteriota</taxon>
        <taxon>Cyanophyceae</taxon>
        <taxon>Nostocales</taxon>
        <taxon>Aphanizomenonaceae</taxon>
        <taxon>Dolichospermum</taxon>
    </lineage>
</organism>
<dbReference type="Proteomes" id="UP000502433">
    <property type="component" value="Chromosome"/>
</dbReference>
<dbReference type="EMBL" id="CP051206">
    <property type="protein sequence ID" value="QJB45462.1"/>
    <property type="molecule type" value="Genomic_DNA"/>
</dbReference>
<reference evidence="1 2" key="1">
    <citation type="submission" date="2020-04" db="EMBL/GenBank/DDBJ databases">
        <title>Genome-Wide Identification of 5-Methylcytosine Sites in Bacterial Genomes By High-Throughput Sequencing of MspJI Restriction Fragments.</title>
        <authorList>
            <person name="Wu V."/>
        </authorList>
    </citation>
    <scope>NUCLEOTIDE SEQUENCE [LARGE SCALE GENOMIC DNA]</scope>
    <source>
        <strain evidence="1 2">CCAP 1403/13f</strain>
    </source>
</reference>
<reference evidence="1 2" key="2">
    <citation type="submission" date="2020-04" db="EMBL/GenBank/DDBJ databases">
        <authorList>
            <person name="Fomenkov A."/>
            <person name="Anton B.P."/>
            <person name="Roberts R.J."/>
        </authorList>
    </citation>
    <scope>NUCLEOTIDE SEQUENCE [LARGE SCALE GENOMIC DNA]</scope>
    <source>
        <strain evidence="1 2">CCAP 1403/13f</strain>
    </source>
</reference>
<name>A0A6H2C0V9_DOLFA</name>
<accession>A0A6H2C0V9</accession>
<protein>
    <submittedName>
        <fullName evidence="1">Uncharacterized protein</fullName>
    </submittedName>
</protein>
<sequence>MATKKINLSLENLVVLEKIWVLNSLIDNQEPLELCSKAMWDTTFTNSVGDVILDIHDISDVGECLG</sequence>
<dbReference type="KEGG" id="dfs:HGD76_16075"/>
<proteinExistence type="predicted"/>
<gene>
    <name evidence="1" type="ORF">HGD76_16075</name>
</gene>
<evidence type="ECO:0000313" key="2">
    <source>
        <dbReference type="Proteomes" id="UP000502433"/>
    </source>
</evidence>